<comment type="caution">
    <text evidence="1">The sequence shown here is derived from an EMBL/GenBank/DDBJ whole genome shotgun (WGS) entry which is preliminary data.</text>
</comment>
<dbReference type="EMBL" id="BGZK01000917">
    <property type="protein sequence ID" value="GBP65035.1"/>
    <property type="molecule type" value="Genomic_DNA"/>
</dbReference>
<gene>
    <name evidence="1" type="ORF">EVAR_43142_1</name>
</gene>
<protein>
    <submittedName>
        <fullName evidence="1">Uncharacterized protein</fullName>
    </submittedName>
</protein>
<name>A0A4C1XS41_EUMVA</name>
<dbReference type="AlphaFoldDB" id="A0A4C1XS41"/>
<reference evidence="1 2" key="1">
    <citation type="journal article" date="2019" name="Commun. Biol.">
        <title>The bagworm genome reveals a unique fibroin gene that provides high tensile strength.</title>
        <authorList>
            <person name="Kono N."/>
            <person name="Nakamura H."/>
            <person name="Ohtoshi R."/>
            <person name="Tomita M."/>
            <person name="Numata K."/>
            <person name="Arakawa K."/>
        </authorList>
    </citation>
    <scope>NUCLEOTIDE SEQUENCE [LARGE SCALE GENOMIC DNA]</scope>
</reference>
<sequence>MGITLSAYGIDYARAGSKQIESAAVTKVIIVVATRGYERYETVVGDHMFAATRRRSMRHGAGDERRSALTVVILKLSFLCNAVSKCRAIYSVFFYRTASLQYAKKFITCHGVSESNDSRLAGRVTTCRVACSRSHFVFVKSCSRRPLRRCRRRPVTAARK</sequence>
<organism evidence="1 2">
    <name type="scientific">Eumeta variegata</name>
    <name type="common">Bagworm moth</name>
    <name type="synonym">Eumeta japonica</name>
    <dbReference type="NCBI Taxonomy" id="151549"/>
    <lineage>
        <taxon>Eukaryota</taxon>
        <taxon>Metazoa</taxon>
        <taxon>Ecdysozoa</taxon>
        <taxon>Arthropoda</taxon>
        <taxon>Hexapoda</taxon>
        <taxon>Insecta</taxon>
        <taxon>Pterygota</taxon>
        <taxon>Neoptera</taxon>
        <taxon>Endopterygota</taxon>
        <taxon>Lepidoptera</taxon>
        <taxon>Glossata</taxon>
        <taxon>Ditrysia</taxon>
        <taxon>Tineoidea</taxon>
        <taxon>Psychidae</taxon>
        <taxon>Oiketicinae</taxon>
        <taxon>Eumeta</taxon>
    </lineage>
</organism>
<keyword evidence="2" id="KW-1185">Reference proteome</keyword>
<evidence type="ECO:0000313" key="1">
    <source>
        <dbReference type="EMBL" id="GBP65035.1"/>
    </source>
</evidence>
<accession>A0A4C1XS41</accession>
<evidence type="ECO:0000313" key="2">
    <source>
        <dbReference type="Proteomes" id="UP000299102"/>
    </source>
</evidence>
<dbReference type="Proteomes" id="UP000299102">
    <property type="component" value="Unassembled WGS sequence"/>
</dbReference>
<proteinExistence type="predicted"/>